<name>B4VJG7_9CYAN</name>
<protein>
    <submittedName>
        <fullName evidence="2">Uncharacterized protein</fullName>
    </submittedName>
</protein>
<reference evidence="2 3" key="1">
    <citation type="submission" date="2008-07" db="EMBL/GenBank/DDBJ databases">
        <authorList>
            <person name="Tandeau de Marsac N."/>
            <person name="Ferriera S."/>
            <person name="Johnson J."/>
            <person name="Kravitz S."/>
            <person name="Beeson K."/>
            <person name="Sutton G."/>
            <person name="Rogers Y.-H."/>
            <person name="Friedman R."/>
            <person name="Frazier M."/>
            <person name="Venter J.C."/>
        </authorList>
    </citation>
    <scope>NUCLEOTIDE SEQUENCE [LARGE SCALE GENOMIC DNA]</scope>
    <source>
        <strain evidence="2 3">PCC 7420</strain>
    </source>
</reference>
<keyword evidence="3" id="KW-1185">Reference proteome</keyword>
<proteinExistence type="predicted"/>
<feature type="compositionally biased region" description="Polar residues" evidence="1">
    <location>
        <begin position="27"/>
        <end position="38"/>
    </location>
</feature>
<evidence type="ECO:0000313" key="3">
    <source>
        <dbReference type="Proteomes" id="UP000003835"/>
    </source>
</evidence>
<dbReference type="HOGENOM" id="CLU_3116718_0_0_3"/>
<evidence type="ECO:0000313" key="2">
    <source>
        <dbReference type="EMBL" id="EDX78203.1"/>
    </source>
</evidence>
<organism evidence="2 3">
    <name type="scientific">Coleofasciculus chthonoplastes PCC 7420</name>
    <dbReference type="NCBI Taxonomy" id="118168"/>
    <lineage>
        <taxon>Bacteria</taxon>
        <taxon>Bacillati</taxon>
        <taxon>Cyanobacteriota</taxon>
        <taxon>Cyanophyceae</taxon>
        <taxon>Coleofasciculales</taxon>
        <taxon>Coleofasciculaceae</taxon>
        <taxon>Coleofasciculus</taxon>
    </lineage>
</organism>
<dbReference type="EMBL" id="DS989842">
    <property type="protein sequence ID" value="EDX78203.1"/>
    <property type="molecule type" value="Genomic_DNA"/>
</dbReference>
<dbReference type="Proteomes" id="UP000003835">
    <property type="component" value="Unassembled WGS sequence"/>
</dbReference>
<feature type="region of interest" description="Disordered" evidence="1">
    <location>
        <begin position="23"/>
        <end position="50"/>
    </location>
</feature>
<sequence>MMLGLLGIICAIALLYFSPKPQPAVPQESSYALNQPGGNQPPFYPLKSRH</sequence>
<dbReference type="STRING" id="118168.MC7420_7941"/>
<gene>
    <name evidence="2" type="ORF">MC7420_7941</name>
</gene>
<accession>B4VJG7</accession>
<dbReference type="AlphaFoldDB" id="B4VJG7"/>
<evidence type="ECO:0000256" key="1">
    <source>
        <dbReference type="SAM" id="MobiDB-lite"/>
    </source>
</evidence>